<evidence type="ECO:0000256" key="1">
    <source>
        <dbReference type="ARBA" id="ARBA00007734"/>
    </source>
</evidence>
<comment type="similarity">
    <text evidence="1">Belongs to the transglycosylase Slt family.</text>
</comment>
<geneLocation type="plasmid" evidence="3 6">
    <name>unnamed1</name>
</geneLocation>
<organism evidence="4 5">
    <name type="scientific">Desulfobacter hydrogenophilus</name>
    <dbReference type="NCBI Taxonomy" id="2291"/>
    <lineage>
        <taxon>Bacteria</taxon>
        <taxon>Pseudomonadati</taxon>
        <taxon>Thermodesulfobacteriota</taxon>
        <taxon>Desulfobacteria</taxon>
        <taxon>Desulfobacterales</taxon>
        <taxon>Desulfobacteraceae</taxon>
        <taxon>Desulfobacter</taxon>
    </lineage>
</organism>
<sequence>MKIGIKIYLLWVIFFAGPVHAEFGKYIDANGVVRFTNTLSIEEKNRINNRDRSQRRKYDNIIRQAGNLYGVSYALIKAVIHAESNFNPRAISPKGAQGLMQILPENNAALSISDPFDPQQNIMGGTKYLGRMLSRYPNVSLALAAYNAGPGAVDKYQKIPPYKETRIYIHRVNKLYRYYMQLDDKCSGLN</sequence>
<evidence type="ECO:0000313" key="5">
    <source>
        <dbReference type="Proteomes" id="UP000248798"/>
    </source>
</evidence>
<dbReference type="Proteomes" id="UP000248798">
    <property type="component" value="Unassembled WGS sequence"/>
</dbReference>
<proteinExistence type="inferred from homology"/>
<dbReference type="PANTHER" id="PTHR37423">
    <property type="entry name" value="SOLUBLE LYTIC MUREIN TRANSGLYCOSYLASE-RELATED"/>
    <property type="match status" value="1"/>
</dbReference>
<dbReference type="InterPro" id="IPR008258">
    <property type="entry name" value="Transglycosylase_SLT_dom_1"/>
</dbReference>
<keyword evidence="6" id="KW-1185">Reference proteome</keyword>
<keyword evidence="3" id="KW-0614">Plasmid</keyword>
<dbReference type="CDD" id="cd00254">
    <property type="entry name" value="LT-like"/>
    <property type="match status" value="1"/>
</dbReference>
<reference evidence="3 6" key="2">
    <citation type="submission" date="2019-02" db="EMBL/GenBank/DDBJ databases">
        <title>Complete genome sequence of Desulfobacter hydrogenophilus AcRS1.</title>
        <authorList>
            <person name="Marietou A."/>
            <person name="Lund M.B."/>
            <person name="Marshall I.P.G."/>
            <person name="Schreiber L."/>
            <person name="Jorgensen B."/>
        </authorList>
    </citation>
    <scope>NUCLEOTIDE SEQUENCE [LARGE SCALE GENOMIC DNA]</scope>
    <source>
        <strain evidence="3 6">AcRS1</strain>
        <plasmid evidence="3 6">unnamed1</plasmid>
    </source>
</reference>
<accession>A0A328FCD4</accession>
<dbReference type="RefSeq" id="WP_111959067.1">
    <property type="nucleotide sequence ID" value="NZ_CP036314.1"/>
</dbReference>
<evidence type="ECO:0000259" key="2">
    <source>
        <dbReference type="Pfam" id="PF01464"/>
    </source>
</evidence>
<dbReference type="OrthoDB" id="9781970at2"/>
<gene>
    <name evidence="4" type="ORF">DO021_17640</name>
    <name evidence="3" type="ORF">EYB58_22925</name>
</gene>
<dbReference type="EMBL" id="CP036314">
    <property type="protein sequence ID" value="QBH15728.1"/>
    <property type="molecule type" value="Genomic_DNA"/>
</dbReference>
<dbReference type="Pfam" id="PF01464">
    <property type="entry name" value="SLT"/>
    <property type="match status" value="1"/>
</dbReference>
<dbReference type="EMBL" id="QLNI01000040">
    <property type="protein sequence ID" value="RAM00697.1"/>
    <property type="molecule type" value="Genomic_DNA"/>
</dbReference>
<evidence type="ECO:0000313" key="6">
    <source>
        <dbReference type="Proteomes" id="UP000293902"/>
    </source>
</evidence>
<reference evidence="4 5" key="1">
    <citation type="submission" date="2018-06" db="EMBL/GenBank/DDBJ databases">
        <title>Complete Genome Sequence of Desulfobacter hydrogenophilus (DSM3380).</title>
        <authorList>
            <person name="Marietou A."/>
            <person name="Schreiber L."/>
            <person name="Marshall I."/>
            <person name="Jorgensen B."/>
        </authorList>
    </citation>
    <scope>NUCLEOTIDE SEQUENCE [LARGE SCALE GENOMIC DNA]</scope>
    <source>
        <strain evidence="4 5">DSM 3380</strain>
    </source>
</reference>
<dbReference type="InterPro" id="IPR023346">
    <property type="entry name" value="Lysozyme-like_dom_sf"/>
</dbReference>
<protein>
    <submittedName>
        <fullName evidence="3 4">Lytic transglycosylase</fullName>
    </submittedName>
</protein>
<dbReference type="Proteomes" id="UP000293902">
    <property type="component" value="Plasmid unnamed1"/>
</dbReference>
<dbReference type="SUPFAM" id="SSF53955">
    <property type="entry name" value="Lysozyme-like"/>
    <property type="match status" value="1"/>
</dbReference>
<evidence type="ECO:0000313" key="4">
    <source>
        <dbReference type="EMBL" id="RAM00697.1"/>
    </source>
</evidence>
<dbReference type="Gene3D" id="1.10.530.10">
    <property type="match status" value="1"/>
</dbReference>
<evidence type="ECO:0000313" key="3">
    <source>
        <dbReference type="EMBL" id="QBH15728.1"/>
    </source>
</evidence>
<dbReference type="PANTHER" id="PTHR37423:SF2">
    <property type="entry name" value="MEMBRANE-BOUND LYTIC MUREIN TRANSGLYCOSYLASE C"/>
    <property type="match status" value="1"/>
</dbReference>
<dbReference type="AlphaFoldDB" id="A0A328FCD4"/>
<name>A0A328FCD4_9BACT</name>
<feature type="domain" description="Transglycosylase SLT" evidence="2">
    <location>
        <begin position="61"/>
        <end position="166"/>
    </location>
</feature>